<keyword evidence="1" id="KW-0472">Membrane</keyword>
<dbReference type="AlphaFoldDB" id="A0A024GG18"/>
<evidence type="ECO:0000313" key="3">
    <source>
        <dbReference type="Proteomes" id="UP000053237"/>
    </source>
</evidence>
<keyword evidence="1" id="KW-0812">Transmembrane</keyword>
<keyword evidence="1" id="KW-1133">Transmembrane helix</keyword>
<gene>
    <name evidence="2" type="ORF">BN9_063400</name>
</gene>
<dbReference type="InParanoid" id="A0A024GG18"/>
<proteinExistence type="predicted"/>
<name>A0A024GG18_9STRA</name>
<sequence>MGIFTPSATINYNFVHYVYTCCSVLCLLLYGLTHYTDAVDGFYVILIPFFPCVIWSYLVRRNWLASRQKQTQLKQE</sequence>
<evidence type="ECO:0000256" key="1">
    <source>
        <dbReference type="SAM" id="Phobius"/>
    </source>
</evidence>
<evidence type="ECO:0008006" key="4">
    <source>
        <dbReference type="Google" id="ProtNLM"/>
    </source>
</evidence>
<evidence type="ECO:0000313" key="2">
    <source>
        <dbReference type="EMBL" id="CCI45443.1"/>
    </source>
</evidence>
<feature type="transmembrane region" description="Helical" evidence="1">
    <location>
        <begin position="12"/>
        <end position="35"/>
    </location>
</feature>
<dbReference type="EMBL" id="CAIX01000098">
    <property type="protein sequence ID" value="CCI45443.1"/>
    <property type="molecule type" value="Genomic_DNA"/>
</dbReference>
<protein>
    <recommendedName>
        <fullName evidence="4">Glycerophosphocholine acyltransferase 1</fullName>
    </recommendedName>
</protein>
<comment type="caution">
    <text evidence="2">The sequence shown here is derived from an EMBL/GenBank/DDBJ whole genome shotgun (WGS) entry which is preliminary data.</text>
</comment>
<feature type="transmembrane region" description="Helical" evidence="1">
    <location>
        <begin position="41"/>
        <end position="59"/>
    </location>
</feature>
<dbReference type="OrthoDB" id="192645at2759"/>
<keyword evidence="3" id="KW-1185">Reference proteome</keyword>
<reference evidence="2 3" key="1">
    <citation type="submission" date="2012-05" db="EMBL/GenBank/DDBJ databases">
        <title>Recombination and specialization in a pathogen metapopulation.</title>
        <authorList>
            <person name="Gardiner A."/>
            <person name="Kemen E."/>
            <person name="Schultz-Larsen T."/>
            <person name="MacLean D."/>
            <person name="Van Oosterhout C."/>
            <person name="Jones J.D.G."/>
        </authorList>
    </citation>
    <scope>NUCLEOTIDE SEQUENCE [LARGE SCALE GENOMIC DNA]</scope>
    <source>
        <strain evidence="2 3">Ac Nc2</strain>
    </source>
</reference>
<accession>A0A024GG18</accession>
<organism evidence="2 3">
    <name type="scientific">Albugo candida</name>
    <dbReference type="NCBI Taxonomy" id="65357"/>
    <lineage>
        <taxon>Eukaryota</taxon>
        <taxon>Sar</taxon>
        <taxon>Stramenopiles</taxon>
        <taxon>Oomycota</taxon>
        <taxon>Peronosporomycetes</taxon>
        <taxon>Albuginales</taxon>
        <taxon>Albuginaceae</taxon>
        <taxon>Albugo</taxon>
    </lineage>
</organism>
<dbReference type="Proteomes" id="UP000053237">
    <property type="component" value="Unassembled WGS sequence"/>
</dbReference>